<evidence type="ECO:0000313" key="5">
    <source>
        <dbReference type="Proteomes" id="UP000678499"/>
    </source>
</evidence>
<feature type="chain" id="PRO_5036210820" description="SCP domain-containing protein" evidence="2">
    <location>
        <begin position="35"/>
        <end position="520"/>
    </location>
</feature>
<dbReference type="PANTHER" id="PTHR10334">
    <property type="entry name" value="CYSTEINE-RICH SECRETORY PROTEIN-RELATED"/>
    <property type="match status" value="1"/>
</dbReference>
<dbReference type="InterPro" id="IPR018244">
    <property type="entry name" value="Allrgn_V5/Tpx1_CS"/>
</dbReference>
<evidence type="ECO:0000313" key="4">
    <source>
        <dbReference type="EMBL" id="CAD7283576.1"/>
    </source>
</evidence>
<dbReference type="Gene3D" id="3.40.33.10">
    <property type="entry name" value="CAP"/>
    <property type="match status" value="1"/>
</dbReference>
<keyword evidence="2" id="KW-0732">Signal</keyword>
<dbReference type="PRINTS" id="PR00838">
    <property type="entry name" value="V5ALLERGEN"/>
</dbReference>
<dbReference type="AlphaFoldDB" id="A0A7R9GKB7"/>
<dbReference type="EMBL" id="CAJPEX010005663">
    <property type="protein sequence ID" value="CAG0923728.1"/>
    <property type="molecule type" value="Genomic_DNA"/>
</dbReference>
<protein>
    <recommendedName>
        <fullName evidence="3">SCP domain-containing protein</fullName>
    </recommendedName>
</protein>
<feature type="signal peptide" evidence="2">
    <location>
        <begin position="1"/>
        <end position="34"/>
    </location>
</feature>
<dbReference type="OrthoDB" id="414826at2759"/>
<dbReference type="InterPro" id="IPR014044">
    <property type="entry name" value="CAP_dom"/>
</dbReference>
<evidence type="ECO:0000256" key="2">
    <source>
        <dbReference type="SAM" id="SignalP"/>
    </source>
</evidence>
<gene>
    <name evidence="4" type="ORF">NMOB1V02_LOCUS11189</name>
</gene>
<evidence type="ECO:0000256" key="1">
    <source>
        <dbReference type="SAM" id="MobiDB-lite"/>
    </source>
</evidence>
<evidence type="ECO:0000259" key="3">
    <source>
        <dbReference type="SMART" id="SM00198"/>
    </source>
</evidence>
<dbReference type="Proteomes" id="UP000678499">
    <property type="component" value="Unassembled WGS sequence"/>
</dbReference>
<dbReference type="InterPro" id="IPR001283">
    <property type="entry name" value="CRISP-related"/>
</dbReference>
<sequence length="520" mass="59636">MKHQHQAEFHGSQAKFCRTIAQIVLVLRWSLVLCTTESQDNYSTGKRFVSVHVDPEDIVGLGSFIPLLNKSCKYIAPYDVEPHSACLLPNPRIQIRRVGVSPDEKELILHLHNILRSKVAQGQEKRGLGGRQPPAELMLELVWDDELAMVAQSWASQGYDPRLRSDLMPNNAHDCNTCRSVPRYEYVGQNVAWTGQPWQKDKTYLPSRWEHHIHQLYDEVDHFNPKYVPRFKRSKGDWHIGHYTQIVWGKSAKIGCGAAYYDCMFQSRKSNRTAVPGQCLKYVCNYGPAGNFPGEPVYVTPAASNNQSGMKVRKSRCVVSSSQYPGLCAMQTFSDLFFDVGAQMSLRSKTRFANNQHKRRQYQRRVATGTRRNTVGIEANNNKRRRQRPGKSSLQRPSIWHKPNLQSGTTISENEETWAKVRDLSRRIDKINQTMTRASRNRQLMGIHLTMKICIPANKMPKRVGQENCSQAGDEETKTKLRRSNVIKHQGRQLIRAVVIYPELRRSFPDEDATNAHIWK</sequence>
<dbReference type="InterPro" id="IPR035940">
    <property type="entry name" value="CAP_sf"/>
</dbReference>
<name>A0A7R9GKB7_9CRUS</name>
<reference evidence="4" key="1">
    <citation type="submission" date="2020-11" db="EMBL/GenBank/DDBJ databases">
        <authorList>
            <person name="Tran Van P."/>
        </authorList>
    </citation>
    <scope>NUCLEOTIDE SEQUENCE</scope>
</reference>
<keyword evidence="5" id="KW-1185">Reference proteome</keyword>
<dbReference type="PRINTS" id="PR00837">
    <property type="entry name" value="V5TPXLIKE"/>
</dbReference>
<dbReference type="EMBL" id="OA887700">
    <property type="protein sequence ID" value="CAD7283576.1"/>
    <property type="molecule type" value="Genomic_DNA"/>
</dbReference>
<dbReference type="Pfam" id="PF00188">
    <property type="entry name" value="CAP"/>
    <property type="match status" value="1"/>
</dbReference>
<dbReference type="PROSITE" id="PS01009">
    <property type="entry name" value="CRISP_1"/>
    <property type="match status" value="1"/>
</dbReference>
<proteinExistence type="predicted"/>
<dbReference type="SMART" id="SM00198">
    <property type="entry name" value="SCP"/>
    <property type="match status" value="1"/>
</dbReference>
<dbReference type="SUPFAM" id="SSF55797">
    <property type="entry name" value="PR-1-like"/>
    <property type="match status" value="1"/>
</dbReference>
<accession>A0A7R9GKB7</accession>
<dbReference type="InterPro" id="IPR002413">
    <property type="entry name" value="V5_allergen-like"/>
</dbReference>
<feature type="region of interest" description="Disordered" evidence="1">
    <location>
        <begin position="366"/>
        <end position="408"/>
    </location>
</feature>
<dbReference type="CDD" id="cd05380">
    <property type="entry name" value="CAP_euk"/>
    <property type="match status" value="1"/>
</dbReference>
<dbReference type="GO" id="GO:0005576">
    <property type="term" value="C:extracellular region"/>
    <property type="evidence" value="ECO:0007669"/>
    <property type="project" value="InterPro"/>
</dbReference>
<feature type="domain" description="SCP" evidence="3">
    <location>
        <begin position="103"/>
        <end position="294"/>
    </location>
</feature>
<organism evidence="4">
    <name type="scientific">Notodromas monacha</name>
    <dbReference type="NCBI Taxonomy" id="399045"/>
    <lineage>
        <taxon>Eukaryota</taxon>
        <taxon>Metazoa</taxon>
        <taxon>Ecdysozoa</taxon>
        <taxon>Arthropoda</taxon>
        <taxon>Crustacea</taxon>
        <taxon>Oligostraca</taxon>
        <taxon>Ostracoda</taxon>
        <taxon>Podocopa</taxon>
        <taxon>Podocopida</taxon>
        <taxon>Cypridocopina</taxon>
        <taxon>Cypridoidea</taxon>
        <taxon>Cyprididae</taxon>
        <taxon>Notodromas</taxon>
    </lineage>
</organism>